<feature type="domain" description="DUF7872" evidence="2">
    <location>
        <begin position="398"/>
        <end position="521"/>
    </location>
</feature>
<feature type="region of interest" description="Disordered" evidence="1">
    <location>
        <begin position="501"/>
        <end position="521"/>
    </location>
</feature>
<sequence length="521" mass="57125">MVMDGGVVDSGPVVVVLANLIKRSLIWPSGKIGRFFEPIPRLIPAHGLRHTWAEPDSSGPGSWNSSRIQFCLGFKNSTDPELLIGLSSVLRIKGHVGTGCRYEGESRNGKPGDMTLSCCSTSPRTFGQRLASMQPVIHREILAACSKFQSLYCVTSPTPTITLAIGLSSIILSTAHARDRPRSGEASRLARTSSHALARRANNQTEFGSSTTGSLAHAILLANSQDSDTRDACKPTTLSPALWSKLDLNEYLLRYHGGQETSLEELAAKSGLWNFDCGIDKLCYAGQLCSPVKGKDWYILVAAQEWNSYMNVVYQAVGFAMTMMQGIIPSMIKDFFPDKNDDWAIAKAYLTFLSGFSKVHPTEGHLSNTKWWMQLVQGQIGLSAGGANIMDYAIVPDPVNQHDKWTYFIYQLSKTQDLIQSKLTQNSEEIIGSGISTDQGIYGALKDGEFLMDHVHCQSLVNLAASQQSEMKLSIQLNLLAAIWEKQKFFILRGSDTCDGNGENGASSEKNELSYCDPDNM</sequence>
<accession>A0A2N5UY31</accession>
<dbReference type="PANTHER" id="PTHR33339:SF1">
    <property type="entry name" value="LYSM DOMAIN-CONTAINING PROTEIN"/>
    <property type="match status" value="1"/>
</dbReference>
<evidence type="ECO:0000256" key="1">
    <source>
        <dbReference type="SAM" id="MobiDB-lite"/>
    </source>
</evidence>
<dbReference type="AlphaFoldDB" id="A0A2N5UY31"/>
<gene>
    <name evidence="3" type="ORF">PCASD_08513</name>
</gene>
<evidence type="ECO:0000313" key="3">
    <source>
        <dbReference type="EMBL" id="PLW42670.1"/>
    </source>
</evidence>
<dbReference type="InterPro" id="IPR057194">
    <property type="entry name" value="DUF7872"/>
</dbReference>
<evidence type="ECO:0000313" key="4">
    <source>
        <dbReference type="Proteomes" id="UP000235392"/>
    </source>
</evidence>
<dbReference type="Pfam" id="PF25278">
    <property type="entry name" value="DUF7872"/>
    <property type="match status" value="1"/>
</dbReference>
<comment type="caution">
    <text evidence="3">The sequence shown here is derived from an EMBL/GenBank/DDBJ whole genome shotgun (WGS) entry which is preliminary data.</text>
</comment>
<name>A0A2N5UY31_9BASI</name>
<evidence type="ECO:0000259" key="2">
    <source>
        <dbReference type="Pfam" id="PF25278"/>
    </source>
</evidence>
<proteinExistence type="predicted"/>
<dbReference type="Proteomes" id="UP000235392">
    <property type="component" value="Unassembled WGS sequence"/>
</dbReference>
<reference evidence="3 4" key="1">
    <citation type="submission" date="2017-11" db="EMBL/GenBank/DDBJ databases">
        <title>De novo assembly and phasing of dikaryotic genomes from two isolates of Puccinia coronata f. sp. avenae, the causal agent of oat crown rust.</title>
        <authorList>
            <person name="Miller M.E."/>
            <person name="Zhang Y."/>
            <person name="Omidvar V."/>
            <person name="Sperschneider J."/>
            <person name="Schwessinger B."/>
            <person name="Raley C."/>
            <person name="Palmer J.M."/>
            <person name="Garnica D."/>
            <person name="Upadhyaya N."/>
            <person name="Rathjen J."/>
            <person name="Taylor J.M."/>
            <person name="Park R.F."/>
            <person name="Dodds P.N."/>
            <person name="Hirsch C.D."/>
            <person name="Kianian S.F."/>
            <person name="Figueroa M."/>
        </authorList>
    </citation>
    <scope>NUCLEOTIDE SEQUENCE [LARGE SCALE GENOMIC DNA]</scope>
    <source>
        <strain evidence="3">12SD80</strain>
    </source>
</reference>
<protein>
    <recommendedName>
        <fullName evidence="2">DUF7872 domain-containing protein</fullName>
    </recommendedName>
</protein>
<dbReference type="PANTHER" id="PTHR33339">
    <property type="entry name" value="LYSM DOMAIN-CONTAINING PROTEIN"/>
    <property type="match status" value="1"/>
</dbReference>
<organism evidence="3 4">
    <name type="scientific">Puccinia coronata f. sp. avenae</name>
    <dbReference type="NCBI Taxonomy" id="200324"/>
    <lineage>
        <taxon>Eukaryota</taxon>
        <taxon>Fungi</taxon>
        <taxon>Dikarya</taxon>
        <taxon>Basidiomycota</taxon>
        <taxon>Pucciniomycotina</taxon>
        <taxon>Pucciniomycetes</taxon>
        <taxon>Pucciniales</taxon>
        <taxon>Pucciniaceae</taxon>
        <taxon>Puccinia</taxon>
    </lineage>
</organism>
<dbReference type="EMBL" id="PGCI01000076">
    <property type="protein sequence ID" value="PLW42670.1"/>
    <property type="molecule type" value="Genomic_DNA"/>
</dbReference>